<protein>
    <recommendedName>
        <fullName evidence="7 20">Methionine synthase</fullName>
        <ecNumber evidence="6 20">2.1.1.13</ecNumber>
    </recommendedName>
    <alternativeName>
        <fullName evidence="19 21">5-methyltetrahydrofolate--homocysteine methyltransferase</fullName>
    </alternativeName>
</protein>
<dbReference type="SUPFAM" id="SSF82282">
    <property type="entry name" value="Homocysteine S-methyltransferase"/>
    <property type="match status" value="1"/>
</dbReference>
<keyword evidence="14" id="KW-0677">Repeat</keyword>
<dbReference type="PROSITE" id="PS50970">
    <property type="entry name" value="HCY"/>
    <property type="match status" value="1"/>
</dbReference>
<feature type="binding site" evidence="23">
    <location>
        <position position="1164"/>
    </location>
    <ligand>
        <name>S-adenosyl-L-methionine</name>
        <dbReference type="ChEBI" id="CHEBI:59789"/>
    </ligand>
</feature>
<dbReference type="InterPro" id="IPR033706">
    <property type="entry name" value="Met_synthase_B12-bd"/>
</dbReference>
<dbReference type="AlphaFoldDB" id="A0A7X3K9F9"/>
<feature type="binding site" description="axial binding residue" evidence="22">
    <location>
        <position position="782"/>
    </location>
    <ligand>
        <name>methylcob(III)alamin</name>
        <dbReference type="ChEBI" id="CHEBI:28115"/>
    </ligand>
    <ligandPart>
        <name>Co</name>
        <dbReference type="ChEBI" id="CHEBI:27638"/>
    </ligandPart>
</feature>
<evidence type="ECO:0000256" key="9">
    <source>
        <dbReference type="ARBA" id="ARBA00022605"/>
    </source>
</evidence>
<keyword evidence="11 21" id="KW-0808">Transferase</keyword>
<dbReference type="FunFam" id="3.20.20.330:FF:000001">
    <property type="entry name" value="Methionine synthase"/>
    <property type="match status" value="1"/>
</dbReference>
<comment type="similarity">
    <text evidence="5">Belongs to the vitamin-B12 dependent methionine synthase family.</text>
</comment>
<evidence type="ECO:0000256" key="19">
    <source>
        <dbReference type="ARBA" id="ARBA00031040"/>
    </source>
</evidence>
<evidence type="ECO:0000256" key="6">
    <source>
        <dbReference type="ARBA" id="ARBA00012032"/>
    </source>
</evidence>
<comment type="cofactor">
    <cofactor evidence="3 21 22">
        <name>methylcob(III)alamin</name>
        <dbReference type="ChEBI" id="CHEBI:28115"/>
    </cofactor>
</comment>
<evidence type="ECO:0000256" key="2">
    <source>
        <dbReference type="ARBA" id="ARBA00001947"/>
    </source>
</evidence>
<dbReference type="GO" id="GO:0031419">
    <property type="term" value="F:cobalamin binding"/>
    <property type="evidence" value="ECO:0007669"/>
    <property type="project" value="UniProtKB-UniRule"/>
</dbReference>
<dbReference type="GO" id="GO:0008270">
    <property type="term" value="F:zinc ion binding"/>
    <property type="evidence" value="ECO:0007669"/>
    <property type="project" value="UniProtKB-UniRule"/>
</dbReference>
<dbReference type="SMART" id="SM01018">
    <property type="entry name" value="B12-binding_2"/>
    <property type="match status" value="1"/>
</dbReference>
<name>A0A7X3K9F9_9BURK</name>
<dbReference type="GO" id="GO:0005829">
    <property type="term" value="C:cytosol"/>
    <property type="evidence" value="ECO:0007669"/>
    <property type="project" value="TreeGrafter"/>
</dbReference>
<keyword evidence="10 21" id="KW-0846">Cobalamin</keyword>
<dbReference type="InterPro" id="IPR011005">
    <property type="entry name" value="Dihydropteroate_synth-like_sf"/>
</dbReference>
<evidence type="ECO:0000256" key="1">
    <source>
        <dbReference type="ARBA" id="ARBA00001700"/>
    </source>
</evidence>
<keyword evidence="16 21" id="KW-0486">Methionine biosynthesis</keyword>
<evidence type="ECO:0000259" key="26">
    <source>
        <dbReference type="PROSITE" id="PS50972"/>
    </source>
</evidence>
<dbReference type="FunFam" id="1.10.1240.10:FF:000001">
    <property type="entry name" value="Methionine synthase"/>
    <property type="match status" value="1"/>
</dbReference>
<dbReference type="PROSITE" id="PS51337">
    <property type="entry name" value="B12_BINDING_NTER"/>
    <property type="match status" value="1"/>
</dbReference>
<dbReference type="Pfam" id="PF02310">
    <property type="entry name" value="B12-binding"/>
    <property type="match status" value="1"/>
</dbReference>
<dbReference type="InterPro" id="IPR036724">
    <property type="entry name" value="Cobalamin-bd_sf"/>
</dbReference>
<evidence type="ECO:0000259" key="25">
    <source>
        <dbReference type="PROSITE" id="PS50970"/>
    </source>
</evidence>
<feature type="binding site" evidence="22 24">
    <location>
        <position position="324"/>
    </location>
    <ligand>
        <name>Zn(2+)</name>
        <dbReference type="ChEBI" id="CHEBI:29105"/>
    </ligand>
</feature>
<dbReference type="InterPro" id="IPR003759">
    <property type="entry name" value="Cbl-bd_cap"/>
</dbReference>
<evidence type="ECO:0000256" key="21">
    <source>
        <dbReference type="PIRNR" id="PIRNR000381"/>
    </source>
</evidence>
<dbReference type="Pfam" id="PF02607">
    <property type="entry name" value="B12-binding_2"/>
    <property type="match status" value="1"/>
</dbReference>
<dbReference type="PIRSF" id="PIRSF000381">
    <property type="entry name" value="MetH"/>
    <property type="match status" value="1"/>
</dbReference>
<evidence type="ECO:0000256" key="22">
    <source>
        <dbReference type="PIRSR" id="PIRSR000381-1"/>
    </source>
</evidence>
<dbReference type="InterPro" id="IPR000489">
    <property type="entry name" value="Pterin-binding_dom"/>
</dbReference>
<feature type="binding site" evidence="22 24">
    <location>
        <position position="259"/>
    </location>
    <ligand>
        <name>Zn(2+)</name>
        <dbReference type="ChEBI" id="CHEBI:29105"/>
    </ligand>
</feature>
<evidence type="ECO:0000256" key="15">
    <source>
        <dbReference type="ARBA" id="ARBA00022833"/>
    </source>
</evidence>
<evidence type="ECO:0000256" key="3">
    <source>
        <dbReference type="ARBA" id="ARBA00001956"/>
    </source>
</evidence>
<dbReference type="SUPFAM" id="SSF52242">
    <property type="entry name" value="Cobalamin (vitamin B12)-binding domain"/>
    <property type="match status" value="1"/>
</dbReference>
<dbReference type="FunFam" id="3.20.20.20:FF:000002">
    <property type="entry name" value="Methionine synthase"/>
    <property type="match status" value="1"/>
</dbReference>
<evidence type="ECO:0000256" key="12">
    <source>
        <dbReference type="ARBA" id="ARBA00022691"/>
    </source>
</evidence>
<evidence type="ECO:0000259" key="28">
    <source>
        <dbReference type="PROSITE" id="PS51332"/>
    </source>
</evidence>
<dbReference type="GO" id="GO:0050667">
    <property type="term" value="P:homocysteine metabolic process"/>
    <property type="evidence" value="ECO:0007669"/>
    <property type="project" value="TreeGrafter"/>
</dbReference>
<dbReference type="InterPro" id="IPR037010">
    <property type="entry name" value="VitB12-dep_Met_synth_activ_sf"/>
</dbReference>
<feature type="binding site" evidence="23">
    <location>
        <begin position="1218"/>
        <end position="1219"/>
    </location>
    <ligand>
        <name>S-adenosyl-L-methionine</name>
        <dbReference type="ChEBI" id="CHEBI:59789"/>
    </ligand>
</feature>
<dbReference type="SUPFAM" id="SSF47644">
    <property type="entry name" value="Methionine synthase domain"/>
    <property type="match status" value="1"/>
</dbReference>
<evidence type="ECO:0000256" key="14">
    <source>
        <dbReference type="ARBA" id="ARBA00022737"/>
    </source>
</evidence>
<evidence type="ECO:0000259" key="27">
    <source>
        <dbReference type="PROSITE" id="PS50974"/>
    </source>
</evidence>
<feature type="domain" description="Hcy-binding" evidence="25">
    <location>
        <begin position="5"/>
        <end position="339"/>
    </location>
</feature>
<feature type="binding site" evidence="23">
    <location>
        <position position="827"/>
    </location>
    <ligand>
        <name>methylcob(III)alamin</name>
        <dbReference type="ChEBI" id="CHEBI:28115"/>
    </ligand>
</feature>
<dbReference type="Pfam" id="PF02965">
    <property type="entry name" value="Met_synt_B12"/>
    <property type="match status" value="1"/>
</dbReference>
<evidence type="ECO:0000313" key="31">
    <source>
        <dbReference type="Proteomes" id="UP000443353"/>
    </source>
</evidence>
<feature type="domain" description="AdoMet activation" evidence="27">
    <location>
        <begin position="923"/>
        <end position="1251"/>
    </location>
</feature>
<reference evidence="30 31" key="1">
    <citation type="submission" date="2019-12" db="EMBL/GenBank/DDBJ databases">
        <authorList>
            <person name="Li C."/>
            <person name="Zhao J."/>
        </authorList>
    </citation>
    <scope>NUCLEOTIDE SEQUENCE [LARGE SCALE GENOMIC DNA]</scope>
    <source>
        <strain evidence="30 31">NEAU-DD11</strain>
    </source>
</reference>
<dbReference type="Proteomes" id="UP000443353">
    <property type="component" value="Unassembled WGS sequence"/>
</dbReference>
<comment type="function">
    <text evidence="18 21">Catalyzes the transfer of a methyl group from methyl-cobalamin to homocysteine, yielding enzyme-bound cob(I)alamin and methionine. Subsequently, remethylates the cofactor using methyltetrahydrofolate.</text>
</comment>
<dbReference type="Gene3D" id="3.10.196.10">
    <property type="entry name" value="Vitamin B12-dependent methionine synthase, activation domain"/>
    <property type="match status" value="1"/>
</dbReference>
<evidence type="ECO:0000256" key="24">
    <source>
        <dbReference type="PROSITE-ProRule" id="PRU00333"/>
    </source>
</evidence>
<dbReference type="RefSeq" id="WP_160409763.1">
    <property type="nucleotide sequence ID" value="NZ_WSES01000005.1"/>
</dbReference>
<feature type="domain" description="Pterin-binding" evidence="26">
    <location>
        <begin position="370"/>
        <end position="631"/>
    </location>
</feature>
<dbReference type="GO" id="GO:0008705">
    <property type="term" value="F:methionine synthase activity"/>
    <property type="evidence" value="ECO:0007669"/>
    <property type="project" value="UniProtKB-UniRule"/>
</dbReference>
<feature type="binding site" evidence="23">
    <location>
        <position position="831"/>
    </location>
    <ligand>
        <name>methylcob(III)alamin</name>
        <dbReference type="ChEBI" id="CHEBI:28115"/>
    </ligand>
</feature>
<evidence type="ECO:0000256" key="18">
    <source>
        <dbReference type="ARBA" id="ARBA00025552"/>
    </source>
</evidence>
<dbReference type="CDD" id="cd00740">
    <property type="entry name" value="MeTr"/>
    <property type="match status" value="1"/>
</dbReference>
<feature type="binding site" evidence="22 24">
    <location>
        <position position="325"/>
    </location>
    <ligand>
        <name>Zn(2+)</name>
        <dbReference type="ChEBI" id="CHEBI:29105"/>
    </ligand>
</feature>
<dbReference type="Pfam" id="PF02574">
    <property type="entry name" value="S-methyl_trans"/>
    <property type="match status" value="1"/>
</dbReference>
<dbReference type="InterPro" id="IPR050554">
    <property type="entry name" value="Met_Synthase/Corrinoid"/>
</dbReference>
<evidence type="ECO:0000256" key="17">
    <source>
        <dbReference type="ARBA" id="ARBA00023285"/>
    </source>
</evidence>
<dbReference type="GO" id="GO:0032259">
    <property type="term" value="P:methylation"/>
    <property type="evidence" value="ECO:0007669"/>
    <property type="project" value="UniProtKB-KW"/>
</dbReference>
<dbReference type="NCBIfam" id="NF007024">
    <property type="entry name" value="PRK09490.1"/>
    <property type="match status" value="1"/>
</dbReference>
<dbReference type="InterPro" id="IPR003726">
    <property type="entry name" value="HCY_dom"/>
</dbReference>
<proteinExistence type="inferred from homology"/>
<dbReference type="Gene3D" id="3.20.20.330">
    <property type="entry name" value="Homocysteine-binding-like domain"/>
    <property type="match status" value="1"/>
</dbReference>
<evidence type="ECO:0000256" key="10">
    <source>
        <dbReference type="ARBA" id="ARBA00022628"/>
    </source>
</evidence>
<dbReference type="Gene3D" id="3.20.20.20">
    <property type="entry name" value="Dihydropteroate synthase-like"/>
    <property type="match status" value="1"/>
</dbReference>
<feature type="domain" description="B12-binding N-terminal" evidence="29">
    <location>
        <begin position="661"/>
        <end position="759"/>
    </location>
</feature>
<feature type="domain" description="B12-binding" evidence="28">
    <location>
        <begin position="769"/>
        <end position="908"/>
    </location>
</feature>
<dbReference type="PROSITE" id="PS50972">
    <property type="entry name" value="PTERIN_BINDING"/>
    <property type="match status" value="1"/>
</dbReference>
<dbReference type="PROSITE" id="PS50974">
    <property type="entry name" value="ADOMET_ACTIVATION"/>
    <property type="match status" value="1"/>
</dbReference>
<accession>A0A7X3K9F9</accession>
<comment type="domain">
    <text evidence="21">Modular enzyme with four functionally distinct domains. The isolated Hcy-binding domain catalyzes methyl transfer from free methylcobalamin to homocysteine. The Hcy-binding domain in association with the pterin-binding domain catalyzes the methylation of cob(I)alamin by methyltetrahydrofolate and the methylation of homocysteine. The B12-binding domain binds the cofactor. The AdoMet activation domain binds S-adenosyl-L-methionine. Under aerobic conditions cob(I)alamin can be converted to inactive cob(II)alamin. Reductive methylation by S-adenosyl-L-methionine and flavodoxin regenerates methylcobalamin.</text>
</comment>
<dbReference type="GO" id="GO:0046653">
    <property type="term" value="P:tetrahydrofolate metabolic process"/>
    <property type="evidence" value="ECO:0007669"/>
    <property type="project" value="TreeGrafter"/>
</dbReference>
<evidence type="ECO:0000256" key="16">
    <source>
        <dbReference type="ARBA" id="ARBA00023167"/>
    </source>
</evidence>
<evidence type="ECO:0000256" key="4">
    <source>
        <dbReference type="ARBA" id="ARBA00005178"/>
    </source>
</evidence>
<dbReference type="EC" id="2.1.1.13" evidence="6 20"/>
<keyword evidence="13 21" id="KW-0479">Metal-binding</keyword>
<comment type="catalytic activity">
    <reaction evidence="1 21">
        <text>(6S)-5-methyl-5,6,7,8-tetrahydrofolate + L-homocysteine = (6S)-5,6,7,8-tetrahydrofolate + L-methionine</text>
        <dbReference type="Rhea" id="RHEA:11172"/>
        <dbReference type="ChEBI" id="CHEBI:18608"/>
        <dbReference type="ChEBI" id="CHEBI:57453"/>
        <dbReference type="ChEBI" id="CHEBI:57844"/>
        <dbReference type="ChEBI" id="CHEBI:58199"/>
        <dbReference type="EC" id="2.1.1.13"/>
    </reaction>
</comment>
<evidence type="ECO:0000256" key="11">
    <source>
        <dbReference type="ARBA" id="ARBA00022679"/>
    </source>
</evidence>
<feature type="binding site" evidence="23">
    <location>
        <position position="709"/>
    </location>
    <ligand>
        <name>methylcob(III)alamin</name>
        <dbReference type="ChEBI" id="CHEBI:28115"/>
    </ligand>
</feature>
<dbReference type="CDD" id="cd02069">
    <property type="entry name" value="methionine_synthase_B12_BD"/>
    <property type="match status" value="1"/>
</dbReference>
<sequence length="1251" mass="137018">MSPVEAQLREALARRIMILDGAMGTIIQQYKLDEQAYRGGPNGRFIDFTAPADSGARELFVKGNNELLNLTQPQIIQEIHERYLAAGADIIETNTFGATGVAQDDYHMAHLVREMNVAAAQLARAACVKYSTPDKPRYAAGALGPTPKTASISPDVNDPAARNVTFDQLVTAYYEQVDALVEGGVDLLLVETIFDTLNCKAALFAIDQYFTEHPETPRVPLMISGTVTDASGRILSGQTVSAFWNSVRHAKPLTIGLNCALGAALMRPYAEELSQIADTFVCIYPNAGLPNPMSDTGFDELPSDTSALLREFADAGFVNIAGGCCGTTPEHIQAIGELLKDCPPRTVPEIPVALRLSGLEPFVVDATSLFVNVGERTNVTGSKAFARMILNEQFDEALSVARQQVENGAQVIDINMDEAMLDSQAAMTRFLNLIASEPDISRVPIMIDSSKWSVIEAGLKCVQGKAIVNSISMKEGEEEFLRQASLCRRYGAAVIVMAFDEKGQADTFERKIEICKRAYDTLVQKVGFPPEDIIFDPNIFAIATGIEEHDNYAVDFINATRWIREHLPYAKVSGGVSNVSFSFRGNDPAREAIHTVFLYHAIKAGMTMGIVNAGMVGVYDDLDPELRERVEDVVLNRRADATERMIEFAGTLKAGGAKQEQNLEWRNAPVGKRLAHALVHGITQWIVEDTEEARQQIANEGGRPIQVIEGPLMDGMNVVGDLFGQGKMFLPQVVKSARVMKQAVAHLIPFIEEEKAAEEARTGIVAKPKGKMVIATVKGDVHDIGKNIVSVVLQCNNFEIVNMGVMVPASEILAKAKAENADIIGLSGLITPSLEEMAHVAREMQRDPWFRDRRIPLLIGGATTSRAHTAVKIAPHYEGPVVYVPDASRSVSVGQSLVTAETRDGYVAEIAEDYVRIREQHANKKALPMVSLEQARANKAQLAFSPLKPKFIGRRVFKNVDLGTLARYIDWGPFFQTWDLAGPYPAILTDEVVGEAAAKVFEEGQAMLKKIIDGRWLTANGAIALLPANSVNDDDIEIYTDDTRSEVAFTYYGLRQQGVKPVVDGVQRPNQCLADFIAPKSSGIADYIGMFAVTAGIGAEKIEKRFEAAGDDYSSIMVKALADRLAEAFAEYMHERVRTDLWGYVADERLSNEALIKEEYVGIRPAPGYPACPEHTVKADLFKTLQADEIGMQLTESFAMYPGAAVSGFYFSHPESKYFVVGKIGPDQLEDMAKRRGMAKDELERYLAPNL</sequence>
<dbReference type="NCBIfam" id="TIGR02082">
    <property type="entry name" value="metH"/>
    <property type="match status" value="1"/>
</dbReference>
<dbReference type="InterPro" id="IPR011822">
    <property type="entry name" value="MetH"/>
</dbReference>
<evidence type="ECO:0000256" key="13">
    <source>
        <dbReference type="ARBA" id="ARBA00022723"/>
    </source>
</evidence>
<feature type="binding site" evidence="23">
    <location>
        <position position="887"/>
    </location>
    <ligand>
        <name>methylcob(III)alamin</name>
        <dbReference type="ChEBI" id="CHEBI:28115"/>
    </ligand>
</feature>
<dbReference type="PANTHER" id="PTHR45833">
    <property type="entry name" value="METHIONINE SYNTHASE"/>
    <property type="match status" value="1"/>
</dbReference>
<keyword evidence="9 21" id="KW-0028">Amino-acid biosynthesis</keyword>
<gene>
    <name evidence="30" type="primary">metH</name>
    <name evidence="30" type="ORF">GPY61_18930</name>
</gene>
<dbReference type="InterPro" id="IPR036594">
    <property type="entry name" value="Meth_synthase_dom"/>
</dbReference>
<keyword evidence="12 21" id="KW-0949">S-adenosyl-L-methionine</keyword>
<dbReference type="PANTHER" id="PTHR45833:SF1">
    <property type="entry name" value="METHIONINE SYNTHASE"/>
    <property type="match status" value="1"/>
</dbReference>
<keyword evidence="31" id="KW-1185">Reference proteome</keyword>
<dbReference type="PROSITE" id="PS51332">
    <property type="entry name" value="B12_BINDING"/>
    <property type="match status" value="1"/>
</dbReference>
<keyword evidence="8 21" id="KW-0489">Methyltransferase</keyword>
<keyword evidence="17 21" id="KW-0170">Cobalt</keyword>
<dbReference type="Pfam" id="PF00809">
    <property type="entry name" value="Pterin_bind"/>
    <property type="match status" value="1"/>
</dbReference>
<evidence type="ECO:0000256" key="8">
    <source>
        <dbReference type="ARBA" id="ARBA00022603"/>
    </source>
</evidence>
<dbReference type="Gene3D" id="1.10.1240.10">
    <property type="entry name" value="Methionine synthase domain"/>
    <property type="match status" value="1"/>
</dbReference>
<dbReference type="SUPFAM" id="SSF56507">
    <property type="entry name" value="Methionine synthase activation domain-like"/>
    <property type="match status" value="1"/>
</dbReference>
<dbReference type="UniPathway" id="UPA00051">
    <property type="reaction ID" value="UER00081"/>
</dbReference>
<comment type="caution">
    <text evidence="30">The sequence shown here is derived from an EMBL/GenBank/DDBJ whole genome shotgun (WGS) entry which is preliminary data.</text>
</comment>
<comment type="pathway">
    <text evidence="4 21">Amino-acid biosynthesis; L-methionine biosynthesis via de novo pathway; L-methionine from L-homocysteine (MetH route): step 1/1.</text>
</comment>
<keyword evidence="15 21" id="KW-0862">Zinc</keyword>
<dbReference type="InterPro" id="IPR036589">
    <property type="entry name" value="HCY_dom_sf"/>
</dbReference>
<evidence type="ECO:0000256" key="7">
    <source>
        <dbReference type="ARBA" id="ARBA00013998"/>
    </source>
</evidence>
<evidence type="ECO:0000256" key="23">
    <source>
        <dbReference type="PIRSR" id="PIRSR000381-2"/>
    </source>
</evidence>
<dbReference type="EMBL" id="WSES01000005">
    <property type="protein sequence ID" value="MVW62011.1"/>
    <property type="molecule type" value="Genomic_DNA"/>
</dbReference>
<evidence type="ECO:0000256" key="5">
    <source>
        <dbReference type="ARBA" id="ARBA00010398"/>
    </source>
</evidence>
<organism evidence="30 31">
    <name type="scientific">Massilia cellulosiltytica</name>
    <dbReference type="NCBI Taxonomy" id="2683234"/>
    <lineage>
        <taxon>Bacteria</taxon>
        <taxon>Pseudomonadati</taxon>
        <taxon>Pseudomonadota</taxon>
        <taxon>Betaproteobacteria</taxon>
        <taxon>Burkholderiales</taxon>
        <taxon>Oxalobacteraceae</taxon>
        <taxon>Telluria group</taxon>
        <taxon>Massilia</taxon>
    </lineage>
</organism>
<dbReference type="InterPro" id="IPR004223">
    <property type="entry name" value="VitB12-dep_Met_synth_activ_dom"/>
</dbReference>
<dbReference type="SUPFAM" id="SSF51717">
    <property type="entry name" value="Dihydropteroate synthetase-like"/>
    <property type="match status" value="1"/>
</dbReference>
<dbReference type="Gene3D" id="3.40.50.280">
    <property type="entry name" value="Cobalamin-binding domain"/>
    <property type="match status" value="1"/>
</dbReference>
<evidence type="ECO:0000256" key="20">
    <source>
        <dbReference type="NCBIfam" id="TIGR02082"/>
    </source>
</evidence>
<evidence type="ECO:0000259" key="29">
    <source>
        <dbReference type="PROSITE" id="PS51337"/>
    </source>
</evidence>
<feature type="binding site" evidence="23">
    <location>
        <begin position="779"/>
        <end position="783"/>
    </location>
    <ligand>
        <name>methylcob(III)alamin</name>
        <dbReference type="ChEBI" id="CHEBI:28115"/>
    </ligand>
</feature>
<dbReference type="Gene3D" id="1.10.288.10">
    <property type="entry name" value="Cobalamin-dependent Methionine Synthase, domain 2"/>
    <property type="match status" value="1"/>
</dbReference>
<feature type="binding site" evidence="23">
    <location>
        <position position="970"/>
    </location>
    <ligand>
        <name>S-adenosyl-L-methionine</name>
        <dbReference type="ChEBI" id="CHEBI:59789"/>
    </ligand>
</feature>
<evidence type="ECO:0000313" key="30">
    <source>
        <dbReference type="EMBL" id="MVW62011.1"/>
    </source>
</evidence>
<comment type="cofactor">
    <cofactor evidence="2 21 24">
        <name>Zn(2+)</name>
        <dbReference type="ChEBI" id="CHEBI:29105"/>
    </cofactor>
</comment>
<dbReference type="InterPro" id="IPR006158">
    <property type="entry name" value="Cobalamin-bd"/>
</dbReference>